<name>A0ABP8CH85_9FLAO</name>
<gene>
    <name evidence="8" type="ORF">GCM10022291_33070</name>
</gene>
<reference evidence="9" key="1">
    <citation type="journal article" date="2019" name="Int. J. Syst. Evol. Microbiol.">
        <title>The Global Catalogue of Microorganisms (GCM) 10K type strain sequencing project: providing services to taxonomists for standard genome sequencing and annotation.</title>
        <authorList>
            <consortium name="The Broad Institute Genomics Platform"/>
            <consortium name="The Broad Institute Genome Sequencing Center for Infectious Disease"/>
            <person name="Wu L."/>
            <person name="Ma J."/>
        </authorList>
    </citation>
    <scope>NUCLEOTIDE SEQUENCE [LARGE SCALE GENOMIC DNA]</scope>
    <source>
        <strain evidence="9">JCM 17630</strain>
    </source>
</reference>
<dbReference type="Proteomes" id="UP001501496">
    <property type="component" value="Unassembled WGS sequence"/>
</dbReference>
<evidence type="ECO:0000256" key="2">
    <source>
        <dbReference type="ARBA" id="ARBA00010790"/>
    </source>
</evidence>
<comment type="similarity">
    <text evidence="2">Belongs to the GMC oxidoreductase family.</text>
</comment>
<keyword evidence="3" id="KW-0285">Flavoprotein</keyword>
<evidence type="ECO:0000256" key="4">
    <source>
        <dbReference type="ARBA" id="ARBA00022827"/>
    </source>
</evidence>
<proteinExistence type="inferred from homology"/>
<evidence type="ECO:0000259" key="7">
    <source>
        <dbReference type="Pfam" id="PF05199"/>
    </source>
</evidence>
<feature type="domain" description="Glucose-methanol-choline oxidoreductase C-terminal" evidence="7">
    <location>
        <begin position="491"/>
        <end position="569"/>
    </location>
</feature>
<dbReference type="InterPro" id="IPR036188">
    <property type="entry name" value="FAD/NAD-bd_sf"/>
</dbReference>
<protein>
    <recommendedName>
        <fullName evidence="7">Glucose-methanol-choline oxidoreductase C-terminal domain-containing protein</fullName>
    </recommendedName>
</protein>
<evidence type="ECO:0000256" key="5">
    <source>
        <dbReference type="ARBA" id="ARBA00023002"/>
    </source>
</evidence>
<keyword evidence="4" id="KW-0274">FAD</keyword>
<evidence type="ECO:0000256" key="6">
    <source>
        <dbReference type="SAM" id="MobiDB-lite"/>
    </source>
</evidence>
<evidence type="ECO:0000256" key="1">
    <source>
        <dbReference type="ARBA" id="ARBA00001974"/>
    </source>
</evidence>
<keyword evidence="9" id="KW-1185">Reference proteome</keyword>
<comment type="caution">
    <text evidence="8">The sequence shown here is derived from an EMBL/GenBank/DDBJ whole genome shotgun (WGS) entry which is preliminary data.</text>
</comment>
<dbReference type="Pfam" id="PF05199">
    <property type="entry name" value="GMC_oxred_C"/>
    <property type="match status" value="1"/>
</dbReference>
<sequence length="592" mass="66340">MGKYSASKNFNHGYPTPGPQSPTSQDVMDHVFFASKTEWKDIRENQEFDFIVIGTGFCSLAFIDKTLENNPHAKILVLERGPFFLPEHFQNLPLPYRDTLGGMSETFPWSLTKETNDGEFIKWQAGMVPFFGGRSTLWSGWCPRPTRQEMINWPKSLIDTAEKYFTSAEKLLNVVNADEIESTNQKKPIYGTLQKELQDLLIKNTKKVSGLTRVIPAPLAVKEPMIGDIDFAKFSTPGKLLELLDKQLELSRTFQDGQDHINCDSKKLKKGNKLQMVTNCNVEKIINEKGHAIALKTSRGIVNIGNAKVILAMGTLPPTTLLHNSFSELKTIGKRFTSHFISSIYARVPMEDYKFSKELAELELGAFYVAGVDKERDHKGQFHIQLTALSDKNPEKNTKTALMNMPDVVATASSDQLKSSEDYIVFVCASLGEIDFNNSKNYFVKNEDEDITANSTLQVIANENDNKVWDAMDASTFETLEHILSPKGKQAVEYWDANTNSWSKKRPKKENRRAPLLVHEASTLCITNDDAGVVNLDYRPKGVNNVYVTGAGLWPTGASWNPTLTMVALSQHLADNLSKKANILPSKKNTLT</sequence>
<keyword evidence="5" id="KW-0560">Oxidoreductase</keyword>
<feature type="region of interest" description="Disordered" evidence="6">
    <location>
        <begin position="1"/>
        <end position="26"/>
    </location>
</feature>
<dbReference type="RefSeq" id="WP_344789475.1">
    <property type="nucleotide sequence ID" value="NZ_BAABCA010000008.1"/>
</dbReference>
<evidence type="ECO:0000256" key="3">
    <source>
        <dbReference type="ARBA" id="ARBA00022630"/>
    </source>
</evidence>
<dbReference type="PANTHER" id="PTHR42784">
    <property type="entry name" value="PYRANOSE 2-OXIDASE"/>
    <property type="match status" value="1"/>
</dbReference>
<comment type="cofactor">
    <cofactor evidence="1">
        <name>FAD</name>
        <dbReference type="ChEBI" id="CHEBI:57692"/>
    </cofactor>
</comment>
<dbReference type="EMBL" id="BAABCA010000008">
    <property type="protein sequence ID" value="GAA4239302.1"/>
    <property type="molecule type" value="Genomic_DNA"/>
</dbReference>
<accession>A0ABP8CH85</accession>
<evidence type="ECO:0000313" key="8">
    <source>
        <dbReference type="EMBL" id="GAA4239302.1"/>
    </source>
</evidence>
<feature type="compositionally biased region" description="Polar residues" evidence="6">
    <location>
        <begin position="1"/>
        <end position="10"/>
    </location>
</feature>
<organism evidence="8 9">
    <name type="scientific">Postechiella marina</name>
    <dbReference type="NCBI Taxonomy" id="943941"/>
    <lineage>
        <taxon>Bacteria</taxon>
        <taxon>Pseudomonadati</taxon>
        <taxon>Bacteroidota</taxon>
        <taxon>Flavobacteriia</taxon>
        <taxon>Flavobacteriales</taxon>
        <taxon>Flavobacteriaceae</taxon>
        <taxon>Postechiella</taxon>
    </lineage>
</organism>
<evidence type="ECO:0000313" key="9">
    <source>
        <dbReference type="Proteomes" id="UP001501496"/>
    </source>
</evidence>
<dbReference type="PANTHER" id="PTHR42784:SF1">
    <property type="entry name" value="PYRANOSE 2-OXIDASE"/>
    <property type="match status" value="1"/>
</dbReference>
<dbReference type="SUPFAM" id="SSF51905">
    <property type="entry name" value="FAD/NAD(P)-binding domain"/>
    <property type="match status" value="1"/>
</dbReference>
<dbReference type="InterPro" id="IPR007867">
    <property type="entry name" value="GMC_OxRtase_C"/>
</dbReference>
<dbReference type="Gene3D" id="3.50.50.60">
    <property type="entry name" value="FAD/NAD(P)-binding domain"/>
    <property type="match status" value="2"/>
</dbReference>
<dbReference type="InterPro" id="IPR051473">
    <property type="entry name" value="P2Ox-like"/>
</dbReference>